<dbReference type="Pfam" id="PF17667">
    <property type="entry name" value="Pkinase_fungal"/>
    <property type="match status" value="1"/>
</dbReference>
<dbReference type="PANTHER" id="PTHR38248:SF2">
    <property type="entry name" value="FUNK1 11"/>
    <property type="match status" value="1"/>
</dbReference>
<dbReference type="SUPFAM" id="SSF56112">
    <property type="entry name" value="Protein kinase-like (PK-like)"/>
    <property type="match status" value="1"/>
</dbReference>
<dbReference type="HOGENOM" id="CLU_373243_0_0_1"/>
<dbReference type="InterPro" id="IPR011009">
    <property type="entry name" value="Kinase-like_dom_sf"/>
</dbReference>
<feature type="compositionally biased region" description="Polar residues" evidence="1">
    <location>
        <begin position="300"/>
        <end position="310"/>
    </location>
</feature>
<dbReference type="PANTHER" id="PTHR38248">
    <property type="entry name" value="FUNK1 6"/>
    <property type="match status" value="1"/>
</dbReference>
<sequence>MASQDPPKTPAKPTGNTVFSTPGNMGSAGRSQDMESFNTDIVAPILSHDLNLSQTFRLEEFLIAKLEEIRKPGVVIGGKDLLDEAFQAVTRYANGEEGGTDIITMKENLREYCKKSHEGQKYGPFVLAANHGLKALQGCAEATFIPPDHNELAFARNDPRHVRGNHDNITDRKPDVINSSVACIQKAHGFKPTDPPEVNDLFKLAHNTPKKAFEWFDIRSCWEFKNTRAANDLPTHRLDQTYEAHVRTYLAHETWNMNENQDSQEVASVSGSGVDSTASGTVKRKHMSDDGTGSRKTPRGSENSRPTSGEASRGVKGTRAVPAVVQVADYAAEAFNFSVARSFMLNFVVRGCTIHIWHFDHESPLQSEGFDFIEELPTFLLLLFILQRLPPAGWGFIPELDKRRIIFETSGRPMEFVLDEKNAMIHSHYGLSGRCTQVLKGTVGGQVAVMKVSHPEISRPPEQAVIDVAKKRCEYVGSDADNALKCLPEVLCSQDLEEFRTDCIRKKLSVKGKPNATRIPRAIVFLFYEPITSRTKDMPTFFIDYRKIMLAHAILWLLGVEHGDISEANLRFCTKTSWPKLCDWDLSHFTGEPRPAGFSNTGTLIFMANDLLTHDGRNGSVTRVYRHDAESLYWVLIWILGRFRNGNLIDEPSFKEWKNATWQKIPFKREEDIRKLERDATRRAEFFAGVDKHLRAPALFLRMLFDKASNQVREFTQRTDYFKTIEDDMGLTMEQAAELKGIEPKLEHYSSLSFIGEVFEDGFFGGSQEREKAFALLRNKSVFDAAIEACPAPRSRY</sequence>
<keyword evidence="4" id="KW-1185">Reference proteome</keyword>
<comment type="caution">
    <text evidence="3">The sequence shown here is derived from an EMBL/GenBank/DDBJ whole genome shotgun (WGS) entry which is preliminary data.</text>
</comment>
<gene>
    <name evidence="3" type="ORF">Moror_7171</name>
</gene>
<dbReference type="EMBL" id="AWSO01000050">
    <property type="protein sequence ID" value="ESK96385.1"/>
    <property type="molecule type" value="Genomic_DNA"/>
</dbReference>
<evidence type="ECO:0000259" key="2">
    <source>
        <dbReference type="Pfam" id="PF17667"/>
    </source>
</evidence>
<proteinExistence type="predicted"/>
<evidence type="ECO:0000256" key="1">
    <source>
        <dbReference type="SAM" id="MobiDB-lite"/>
    </source>
</evidence>
<dbReference type="GO" id="GO:0016301">
    <property type="term" value="F:kinase activity"/>
    <property type="evidence" value="ECO:0007669"/>
    <property type="project" value="UniProtKB-KW"/>
</dbReference>
<dbReference type="OrthoDB" id="5569250at2759"/>
<feature type="compositionally biased region" description="Polar residues" evidence="1">
    <location>
        <begin position="14"/>
        <end position="24"/>
    </location>
</feature>
<dbReference type="Proteomes" id="UP000017559">
    <property type="component" value="Unassembled WGS sequence"/>
</dbReference>
<dbReference type="InterPro" id="IPR040976">
    <property type="entry name" value="Pkinase_fungal"/>
</dbReference>
<feature type="region of interest" description="Disordered" evidence="1">
    <location>
        <begin position="1"/>
        <end position="32"/>
    </location>
</feature>
<organism evidence="3 4">
    <name type="scientific">Moniliophthora roreri (strain MCA 2997)</name>
    <name type="common">Cocoa frosty pod rot fungus</name>
    <name type="synonym">Crinipellis roreri</name>
    <dbReference type="NCBI Taxonomy" id="1381753"/>
    <lineage>
        <taxon>Eukaryota</taxon>
        <taxon>Fungi</taxon>
        <taxon>Dikarya</taxon>
        <taxon>Basidiomycota</taxon>
        <taxon>Agaricomycotina</taxon>
        <taxon>Agaricomycetes</taxon>
        <taxon>Agaricomycetidae</taxon>
        <taxon>Agaricales</taxon>
        <taxon>Marasmiineae</taxon>
        <taxon>Marasmiaceae</taxon>
        <taxon>Moniliophthora</taxon>
    </lineage>
</organism>
<protein>
    <submittedName>
        <fullName evidence="3">Other 1 protein kinase</fullName>
    </submittedName>
</protein>
<dbReference type="AlphaFoldDB" id="V2XV03"/>
<feature type="region of interest" description="Disordered" evidence="1">
    <location>
        <begin position="262"/>
        <end position="316"/>
    </location>
</feature>
<feature type="domain" description="Fungal-type protein kinase" evidence="2">
    <location>
        <begin position="320"/>
        <end position="639"/>
    </location>
</feature>
<keyword evidence="3" id="KW-0418">Kinase</keyword>
<dbReference type="KEGG" id="mrr:Moror_7171"/>
<accession>V2XV03</accession>
<keyword evidence="3" id="KW-0808">Transferase</keyword>
<evidence type="ECO:0000313" key="3">
    <source>
        <dbReference type="EMBL" id="ESK96385.1"/>
    </source>
</evidence>
<feature type="compositionally biased region" description="Polar residues" evidence="1">
    <location>
        <begin position="262"/>
        <end position="280"/>
    </location>
</feature>
<reference evidence="3 4" key="1">
    <citation type="journal article" date="2014" name="BMC Genomics">
        <title>Genome and secretome analysis of the hemibiotrophic fungal pathogen, Moniliophthora roreri, which causes frosty pod rot disease of cacao: mechanisms of the biotrophic and necrotrophic phases.</title>
        <authorList>
            <person name="Meinhardt L.W."/>
            <person name="Costa G.G.L."/>
            <person name="Thomazella D.P.T."/>
            <person name="Teixeira P.J.P.L."/>
            <person name="Carazzolle M.F."/>
            <person name="Schuster S.C."/>
            <person name="Carlson J.E."/>
            <person name="Guiltinan M.J."/>
            <person name="Mieczkowski P."/>
            <person name="Farmer A."/>
            <person name="Ramaraj T."/>
            <person name="Crozier J."/>
            <person name="Davis R.E."/>
            <person name="Shao J."/>
            <person name="Melnick R.L."/>
            <person name="Pereira G.A.G."/>
            <person name="Bailey B.A."/>
        </authorList>
    </citation>
    <scope>NUCLEOTIDE SEQUENCE [LARGE SCALE GENOMIC DNA]</scope>
    <source>
        <strain evidence="3 4">MCA 2997</strain>
    </source>
</reference>
<evidence type="ECO:0000313" key="4">
    <source>
        <dbReference type="Proteomes" id="UP000017559"/>
    </source>
</evidence>
<name>V2XV03_MONRO</name>